<accession>A6JEY5</accession>
<protein>
    <submittedName>
        <fullName evidence="2">RCG63391</fullName>
    </submittedName>
</protein>
<proteinExistence type="predicted"/>
<evidence type="ECO:0000256" key="1">
    <source>
        <dbReference type="SAM" id="Phobius"/>
    </source>
</evidence>
<feature type="transmembrane region" description="Helical" evidence="1">
    <location>
        <begin position="58"/>
        <end position="76"/>
    </location>
</feature>
<organism evidence="2 3">
    <name type="scientific">Rattus norvegicus</name>
    <name type="common">Rat</name>
    <dbReference type="NCBI Taxonomy" id="10116"/>
    <lineage>
        <taxon>Eukaryota</taxon>
        <taxon>Metazoa</taxon>
        <taxon>Chordata</taxon>
        <taxon>Craniata</taxon>
        <taxon>Vertebrata</taxon>
        <taxon>Euteleostomi</taxon>
        <taxon>Mammalia</taxon>
        <taxon>Eutheria</taxon>
        <taxon>Euarchontoglires</taxon>
        <taxon>Glires</taxon>
        <taxon>Rodentia</taxon>
        <taxon>Myomorpha</taxon>
        <taxon>Muroidea</taxon>
        <taxon>Muridae</taxon>
        <taxon>Murinae</taxon>
        <taxon>Rattus</taxon>
    </lineage>
</organism>
<evidence type="ECO:0000313" key="2">
    <source>
        <dbReference type="EMBL" id="EDM00475.1"/>
    </source>
</evidence>
<dbReference type="Proteomes" id="UP000234681">
    <property type="component" value="Chromosome 3"/>
</dbReference>
<gene>
    <name evidence="2" type="ORF">rCG_63391</name>
</gene>
<keyword evidence="1" id="KW-0472">Membrane</keyword>
<dbReference type="AlphaFoldDB" id="A6JEY5"/>
<evidence type="ECO:0000313" key="3">
    <source>
        <dbReference type="Proteomes" id="UP000234681"/>
    </source>
</evidence>
<name>A6JEY5_RAT</name>
<keyword evidence="1" id="KW-0812">Transmembrane</keyword>
<dbReference type="EMBL" id="CH473983">
    <property type="protein sequence ID" value="EDM00475.1"/>
    <property type="molecule type" value="Genomic_DNA"/>
</dbReference>
<keyword evidence="1" id="KW-1133">Transmembrane helix</keyword>
<reference evidence="2 3" key="1">
    <citation type="submission" date="2005-09" db="EMBL/GenBank/DDBJ databases">
        <authorList>
            <person name="Mural R.J."/>
            <person name="Li P.W."/>
            <person name="Adams M.D."/>
            <person name="Amanatides P.G."/>
            <person name="Baden-Tillson H."/>
            <person name="Barnstead M."/>
            <person name="Chin S.H."/>
            <person name="Dew I."/>
            <person name="Evans C.A."/>
            <person name="Ferriera S."/>
            <person name="Flanigan M."/>
            <person name="Fosler C."/>
            <person name="Glodek A."/>
            <person name="Gu Z."/>
            <person name="Holt R.A."/>
            <person name="Jennings D."/>
            <person name="Kraft C.L."/>
            <person name="Lu F."/>
            <person name="Nguyen T."/>
            <person name="Nusskern D.R."/>
            <person name="Pfannkoch C.M."/>
            <person name="Sitter C."/>
            <person name="Sutton G.G."/>
            <person name="Venter J.C."/>
            <person name="Wang Z."/>
            <person name="Woodage T."/>
            <person name="Zheng X.H."/>
            <person name="Zhong F."/>
        </authorList>
    </citation>
    <scope>NUCLEOTIDE SEQUENCE [LARGE SCALE GENOMIC DNA]</scope>
    <source>
        <strain>BN</strain>
        <strain evidence="3">Sprague-Dawley</strain>
    </source>
</reference>
<sequence>MSGVLLAYTQKYALSWVSSPTPPDLSCILPSLAPPYLNVLSAVISSLPKPSPSLFPPSYFMTISFLLFLNIGIYGCKFSF</sequence>